<dbReference type="SUPFAM" id="SSF53901">
    <property type="entry name" value="Thiolase-like"/>
    <property type="match status" value="2"/>
</dbReference>
<dbReference type="Gene3D" id="3.40.50.720">
    <property type="entry name" value="NAD(P)-binding Rossmann-like Domain"/>
    <property type="match status" value="1"/>
</dbReference>
<keyword evidence="13" id="KW-0472">Membrane</keyword>
<dbReference type="GO" id="GO:0000287">
    <property type="term" value="F:magnesium ion binding"/>
    <property type="evidence" value="ECO:0007669"/>
    <property type="project" value="InterPro"/>
</dbReference>
<evidence type="ECO:0000256" key="11">
    <source>
        <dbReference type="ARBA" id="ARBA00049541"/>
    </source>
</evidence>
<gene>
    <name evidence="15" type="ORF">AYI68_g1254</name>
</gene>
<dbReference type="InterPro" id="IPR013565">
    <property type="entry name" value="Fas1/AflB-like_central"/>
</dbReference>
<comment type="caution">
    <text evidence="15">The sequence shown here is derived from an EMBL/GenBank/DDBJ whole genome shotgun (WGS) entry which is preliminary data.</text>
</comment>
<dbReference type="InterPro" id="IPR014043">
    <property type="entry name" value="Acyl_transferase_dom"/>
</dbReference>
<dbReference type="Gene3D" id="6.10.60.10">
    <property type="match status" value="1"/>
</dbReference>
<dbReference type="GO" id="GO:0004312">
    <property type="term" value="F:fatty acid synthase activity"/>
    <property type="evidence" value="ECO:0007669"/>
    <property type="project" value="InterPro"/>
</dbReference>
<dbReference type="OrthoDB" id="4251012at2759"/>
<dbReference type="Gene3D" id="6.10.250.1930">
    <property type="match status" value="1"/>
</dbReference>
<accession>A0A1R0H630</accession>
<dbReference type="InterPro" id="IPR036291">
    <property type="entry name" value="NAD(P)-bd_dom_sf"/>
</dbReference>
<dbReference type="GO" id="GO:0008897">
    <property type="term" value="F:holo-[acyl-carrier-protein] synthase activity"/>
    <property type="evidence" value="ECO:0007669"/>
    <property type="project" value="InterPro"/>
</dbReference>
<dbReference type="Gene3D" id="6.20.240.10">
    <property type="match status" value="1"/>
</dbReference>
<dbReference type="CDD" id="cd00828">
    <property type="entry name" value="elong_cond_enzymes"/>
    <property type="match status" value="1"/>
</dbReference>
<dbReference type="GO" id="GO:0004315">
    <property type="term" value="F:3-oxoacyl-[acyl-carrier-protein] synthase activity"/>
    <property type="evidence" value="ECO:0007669"/>
    <property type="project" value="UniProtKB-EC"/>
</dbReference>
<evidence type="ECO:0000256" key="8">
    <source>
        <dbReference type="ARBA" id="ARBA00023002"/>
    </source>
</evidence>
<dbReference type="SUPFAM" id="SSF56214">
    <property type="entry name" value="4'-phosphopantetheinyl transferase"/>
    <property type="match status" value="1"/>
</dbReference>
<dbReference type="Gene3D" id="6.10.140.1400">
    <property type="match status" value="1"/>
</dbReference>
<dbReference type="CDD" id="cd08950">
    <property type="entry name" value="KR_fFAS_SDR_c_like"/>
    <property type="match status" value="1"/>
</dbReference>
<feature type="transmembrane region" description="Helical" evidence="13">
    <location>
        <begin position="20"/>
        <end position="38"/>
    </location>
</feature>
<dbReference type="InterPro" id="IPR041550">
    <property type="entry name" value="FASI_helical"/>
</dbReference>
<dbReference type="InterPro" id="IPR029069">
    <property type="entry name" value="HotDog_dom_sf"/>
</dbReference>
<dbReference type="FunFam" id="1.20.930.70:FF:000001">
    <property type="entry name" value="Fatty acid synthase beta subunit dehydratase"/>
    <property type="match status" value="1"/>
</dbReference>
<keyword evidence="7" id="KW-0521">NADP</keyword>
<dbReference type="GO" id="GO:0016787">
    <property type="term" value="F:hydrolase activity"/>
    <property type="evidence" value="ECO:0007669"/>
    <property type="project" value="UniProtKB-KW"/>
</dbReference>
<evidence type="ECO:0000256" key="6">
    <source>
        <dbReference type="ARBA" id="ARBA00022842"/>
    </source>
</evidence>
<reference evidence="15 16" key="1">
    <citation type="journal article" date="2016" name="Mol. Biol. Evol.">
        <title>Genome-Wide Survey of Gut Fungi (Harpellales) Reveals the First Horizontally Transferred Ubiquitin Gene from a Mosquito Host.</title>
        <authorList>
            <person name="Wang Y."/>
            <person name="White M.M."/>
            <person name="Kvist S."/>
            <person name="Moncalvo J.M."/>
        </authorList>
    </citation>
    <scope>NUCLEOTIDE SEQUENCE [LARGE SCALE GENOMIC DNA]</scope>
    <source>
        <strain evidence="15 16">ALG-7-W6</strain>
    </source>
</reference>
<dbReference type="Pfam" id="PF00698">
    <property type="entry name" value="Acyl_transf_1"/>
    <property type="match status" value="1"/>
</dbReference>
<dbReference type="Pfam" id="PF01575">
    <property type="entry name" value="MaoC_dehydratas"/>
    <property type="match status" value="1"/>
</dbReference>
<dbReference type="SUPFAM" id="SSF51735">
    <property type="entry name" value="NAD(P)-binding Rossmann-fold domains"/>
    <property type="match status" value="1"/>
</dbReference>
<dbReference type="InterPro" id="IPR014030">
    <property type="entry name" value="Ketoacyl_synth_N"/>
</dbReference>
<dbReference type="Gene3D" id="3.30.1120.100">
    <property type="match status" value="1"/>
</dbReference>
<dbReference type="SUPFAM" id="SSF52151">
    <property type="entry name" value="FabD/lysophospholipase-like"/>
    <property type="match status" value="2"/>
</dbReference>
<keyword evidence="6" id="KW-0460">Magnesium</keyword>
<dbReference type="PRINTS" id="PR01483">
    <property type="entry name" value="FASYNTHASE"/>
</dbReference>
<dbReference type="Pfam" id="PF08354">
    <property type="entry name" value="Fas1-AflB-like_hel"/>
    <property type="match status" value="1"/>
</dbReference>
<evidence type="ECO:0000256" key="1">
    <source>
        <dbReference type="ARBA" id="ARBA00022450"/>
    </source>
</evidence>
<keyword evidence="16" id="KW-1185">Reference proteome</keyword>
<dbReference type="Gene3D" id="3.30.70.2490">
    <property type="match status" value="1"/>
</dbReference>
<dbReference type="InterPro" id="IPR003965">
    <property type="entry name" value="Fatty_acid_synthase"/>
</dbReference>
<dbReference type="SUPFAM" id="SSF51412">
    <property type="entry name" value="Inosine monophosphate dehydrogenase (IMPDH)"/>
    <property type="match status" value="1"/>
</dbReference>
<dbReference type="GO" id="GO:0004318">
    <property type="term" value="F:enoyl-[acyl-carrier-protein] reductase (NADH) activity"/>
    <property type="evidence" value="ECO:0007669"/>
    <property type="project" value="InterPro"/>
</dbReference>
<evidence type="ECO:0000256" key="7">
    <source>
        <dbReference type="ARBA" id="ARBA00022857"/>
    </source>
</evidence>
<organism evidence="15 16">
    <name type="scientific">Smittium mucronatum</name>
    <dbReference type="NCBI Taxonomy" id="133383"/>
    <lineage>
        <taxon>Eukaryota</taxon>
        <taxon>Fungi</taxon>
        <taxon>Fungi incertae sedis</taxon>
        <taxon>Zoopagomycota</taxon>
        <taxon>Kickxellomycotina</taxon>
        <taxon>Harpellomycetes</taxon>
        <taxon>Harpellales</taxon>
        <taxon>Legeriomycetaceae</taxon>
        <taxon>Smittium</taxon>
    </lineage>
</organism>
<dbReference type="InterPro" id="IPR047224">
    <property type="entry name" value="FAS_alpha_su_C"/>
</dbReference>
<evidence type="ECO:0000259" key="14">
    <source>
        <dbReference type="PROSITE" id="PS52004"/>
    </source>
</evidence>
<dbReference type="InterPro" id="IPR040899">
    <property type="entry name" value="Fas_alpha_ACP"/>
</dbReference>
<dbReference type="InterPro" id="IPR002539">
    <property type="entry name" value="MaoC-like_dom"/>
</dbReference>
<dbReference type="Pfam" id="PF00109">
    <property type="entry name" value="ketoacyl-synt"/>
    <property type="match status" value="1"/>
</dbReference>
<dbReference type="Pfam" id="PF18325">
    <property type="entry name" value="Fas_alpha_ACP"/>
    <property type="match status" value="1"/>
</dbReference>
<dbReference type="Gene3D" id="3.90.470.20">
    <property type="entry name" value="4'-phosphopantetheinyl transferase domain"/>
    <property type="match status" value="1"/>
</dbReference>
<keyword evidence="5" id="KW-0378">Hydrolase</keyword>
<dbReference type="NCBIfam" id="TIGR00556">
    <property type="entry name" value="pantethn_trn"/>
    <property type="match status" value="1"/>
</dbReference>
<evidence type="ECO:0000256" key="3">
    <source>
        <dbReference type="ARBA" id="ARBA00022679"/>
    </source>
</evidence>
<dbReference type="InterPro" id="IPR008278">
    <property type="entry name" value="4-PPantetheinyl_Trfase_dom"/>
</dbReference>
<dbReference type="Proteomes" id="UP000187455">
    <property type="component" value="Unassembled WGS sequence"/>
</dbReference>
<dbReference type="Gene3D" id="3.10.129.10">
    <property type="entry name" value="Hotdog Thioesterase"/>
    <property type="match status" value="1"/>
</dbReference>
<dbReference type="GO" id="GO:0005835">
    <property type="term" value="C:fatty acid synthase complex"/>
    <property type="evidence" value="ECO:0007669"/>
    <property type="project" value="InterPro"/>
</dbReference>
<protein>
    <submittedName>
        <fullName evidence="15">Fatty acid synthase subunit beta</fullName>
    </submittedName>
</protein>
<keyword evidence="1" id="KW-0596">Phosphopantetheine</keyword>
<evidence type="ECO:0000256" key="2">
    <source>
        <dbReference type="ARBA" id="ARBA00022553"/>
    </source>
</evidence>
<evidence type="ECO:0000256" key="13">
    <source>
        <dbReference type="SAM" id="Phobius"/>
    </source>
</evidence>
<dbReference type="InterPro" id="IPR013785">
    <property type="entry name" value="Aldolase_TIM"/>
</dbReference>
<dbReference type="InterPro" id="IPR037143">
    <property type="entry name" value="4-PPantetheinyl_Trfase_dom_sf"/>
</dbReference>
<keyword evidence="2" id="KW-0597">Phosphoprotein</keyword>
<dbReference type="InterPro" id="IPR032088">
    <property type="entry name" value="SAT"/>
</dbReference>
<dbReference type="Pfam" id="PF17951">
    <property type="entry name" value="FAS_meander"/>
    <property type="match status" value="1"/>
</dbReference>
<dbReference type="InterPro" id="IPR020841">
    <property type="entry name" value="PKS_Beta-ketoAc_synthase_dom"/>
</dbReference>
<evidence type="ECO:0000256" key="9">
    <source>
        <dbReference type="ARBA" id="ARBA00048237"/>
    </source>
</evidence>
<dbReference type="GO" id="GO:0004321">
    <property type="term" value="F:fatty-acyl-CoA synthase activity"/>
    <property type="evidence" value="ECO:0007669"/>
    <property type="project" value="UniProtKB-EC"/>
</dbReference>
<dbReference type="FunFam" id="3.20.20.70:FF:000078">
    <property type="entry name" value="Fatty acid synthase beta subunit dehydratase"/>
    <property type="match status" value="1"/>
</dbReference>
<dbReference type="EMBL" id="LSSL01000446">
    <property type="protein sequence ID" value="OLY84576.1"/>
    <property type="molecule type" value="Genomic_DNA"/>
</dbReference>
<dbReference type="Pfam" id="PF22235">
    <property type="entry name" value="FAS1_thioest_ins"/>
    <property type="match status" value="1"/>
</dbReference>
<dbReference type="Pfam" id="PF18314">
    <property type="entry name" value="FAS_I_H"/>
    <property type="match status" value="1"/>
</dbReference>
<keyword evidence="13" id="KW-1133">Transmembrane helix</keyword>
<dbReference type="PROSITE" id="PS52004">
    <property type="entry name" value="KS3_2"/>
    <property type="match status" value="1"/>
</dbReference>
<name>A0A1R0H630_9FUNG</name>
<proteinExistence type="predicted"/>
<dbReference type="Gene3D" id="3.40.366.10">
    <property type="entry name" value="Malonyl-Coenzyme A Acyl Carrier Protein, domain 2"/>
    <property type="match status" value="3"/>
</dbReference>
<dbReference type="InterPro" id="IPR050830">
    <property type="entry name" value="Fungal_FAS"/>
</dbReference>
<evidence type="ECO:0000313" key="15">
    <source>
        <dbReference type="EMBL" id="OLY84576.1"/>
    </source>
</evidence>
<feature type="domain" description="Ketosynthase family 3 (KS3)" evidence="14">
    <location>
        <begin position="2962"/>
        <end position="3505"/>
    </location>
</feature>
<dbReference type="InterPro" id="IPR001227">
    <property type="entry name" value="Ac_transferase_dom_sf"/>
</dbReference>
<dbReference type="Gene3D" id="3.30.70.3330">
    <property type="match status" value="1"/>
</dbReference>
<dbReference type="PANTHER" id="PTHR10982">
    <property type="entry name" value="MALONYL COA-ACYL CARRIER PROTEIN TRANSACYLASE"/>
    <property type="match status" value="1"/>
</dbReference>
<dbReference type="Gene3D" id="1.20.930.70">
    <property type="match status" value="1"/>
</dbReference>
<evidence type="ECO:0000256" key="12">
    <source>
        <dbReference type="SAM" id="MobiDB-lite"/>
    </source>
</evidence>
<dbReference type="PANTHER" id="PTHR10982:SF21">
    <property type="entry name" value="FATTY ACID SYNTHASE SUBUNIT BETA"/>
    <property type="match status" value="1"/>
</dbReference>
<dbReference type="GO" id="GO:0019171">
    <property type="term" value="F:(3R)-hydroxyacyl-[acyl-carrier-protein] dehydratase activity"/>
    <property type="evidence" value="ECO:0007669"/>
    <property type="project" value="InterPro"/>
</dbReference>
<dbReference type="GO" id="GO:0006633">
    <property type="term" value="P:fatty acid biosynthetic process"/>
    <property type="evidence" value="ECO:0007669"/>
    <property type="project" value="InterPro"/>
</dbReference>
<sequence length="3726" mass="421777">MEWVISDEKKPDLQYINHSFVSFPLIGLVQLLNTYILLQTLSIEPSEFSKSFHSLSGHSQGILSAYVLSISTDIKSFVNNSVIAIKILFVIGAYSHIDFPDRNVNKDFLKDSLENGEESPSHMLLVTGLKRDFLETQIFEINSYSKTESEIVVSIVNSSDSFVLSGSPDHLYSFCKSLRKYKSTSDQDQSRIPFSKRLLDFNMQFLQVHQPFHSDLMEDTSFKILKHLRNKKINFGNADMSVPIRSFSDGHDLKHSKDILKELVHQICVYQGDWIKSTNVENLTHIIDFGPGGYSGIGGLTERNKAGSGIYTIFAGEINGRTTNSSAPKSEIFESRANKIHYSKSWEENFGPKLVRLKSYSNGAINEEKIVLDTKFSRVMGKPPIMVAGMTPSTVSPKFVSAVLNSGYHIELAGGGYYSEASLRESISEIAKSIDPGNSISLNVIFLNVRTASFQIPLVQVMRREGSPVDGICISAGVPTLETCTDLINGLLDSGIRHISFKPGSLSSIQQVIRIANHNPNIVVILQWTGGRGGGHHSFEDFHWPIINSYSEIRSQNNLVLVAGSGFGGADDTLPYLTGEWSTKYGKQKMPFDGILLGSRMMVAKECPTSHQVKKMIVNTQGVSDKDWEKTYSGPSGGVISVISELGQPIHMIANRAILLWKEFDDTLFSLPREKMLIEIQNKKQYIIDRLNKDYQRLWFGKKLNGEVTDLDNMTYSEIVFRLIELLYLEKTERWIDPTYIDIMGDFLRRIEERFSKEPSEFVLKSYSQLSNPFHISKIVLDKYPKSYEQIIITEDVHYFLQICSKSGRKPVTFIPVLDKDFETWFKRDSLWQSEFLESVPNQDEQRVPVLQGPVAVKYSNAVDIPAKEILDQINDTYIQEILKTKYEGKVSNIPVVEYLYDFKNINADRDSDFKSSLSVEKILEVKIGSSKKEVPKLDKWIKKLSFGRLSWLTSLFNTDVIVRDGKLNNNNVKYLLKPRVNQIVNVEYFDSGIPKTISIRSDKGFENVSLSYLEEKNLINLNLNYKRKDQIINLEFLFKYIPETPYAMIHELCERRNQRISDFYKKIWIDDITKVVLKNGASPVASKKCIRVSKDEISRFCQIIENNLPEYLSKDENKPSVIPMDYLFAIAWDSMCRASIENVNASVLDVVHYSNSFEIIDEGAFLTTDDIIDVEARLKSVVNKNNGIFTTVEGMIFKGSDPYCKIITVSMYRGKSNDFAGTFEEVEEEPILIKIGSNKTLSTLFSKEWFNLDEEYIDSIDVGSQLLFKLKSYYRFKDDSKYSSVRTEGSVEIPSANRGFLKVGYVEYKSGISYGNPVVKFLNRVGDVFNKPTYFENGGYNIIPISEKSLSISQAQKSNMEYSISSGDFNPIHTNKYFSDFCGLPTTIVHGMWTSANTRKILENFASDSKPNRIVYYKTNFLDMVFPGEFVETRLTHIGMTEGKKIIKIETYKLKDETKVLEGIAHVVPPKTVYVFTGQGSQVKGMGMELYKRSESARSIWDSANEHMFKKYGFNLLEILIDNIKEKTVYFGGQNGSRIRSNYMSLNYQEVDEYGMKKMVPLFPGIDENSVSYTFNSADGLLNSTEFTQPLIMLYEITAFQDMVENNLVYKDIMFAGHSLGEFCALSALAKIIKPEEMVELIFYRGLAMQKIVKRNEDGSSDYGMIAFNPSRVSKGMPFSFFSSLIKSISTRYKKLLEVVNYNTEDWQYVIAGELKSLKVFSEIVDFLSFNPKILEKLFSKYISSKDSQNGYDVLFYDLISKNVEKVEMEFNSGNKNKRLSRGNCTIPLPGIDVPFHSSFLSPGVDFIRSMTHSSFKQEDFPVDFLEGRYIPNIVGKPFIVSREYFELVYKFTNSPIIKSELDKWNEINLNNKDERKRLGYIFMIEMLSYQFANPVQWISTQDVLFTKFVFEKMIEVGPSSVLLGMSTKTLNLKYQDFDNSRNVCREFLSYSSDFEKIFYLNVNQSNKEKDEYVNKTEIVKNGVSSIAKKVDSENSANSNSDIQVSPIEESSLSDVAQDIPDEELPTSLIITSIVAKKMKKSYFDISLTKSIKEIVNGKSALQNEIVGDIQREMPGLSIEKLEEIPLGELYDSIPKTVGKLGPYSSSLVSRLISSKMPVGLTLPNVKSYIKKTYGLGQLRSDSLLLLGITSEPEARLSTESMAHEWIKKIANDYSKVSGISYKKKSSISSGPILKTINSKEYEDFKRKNEEMYGDQLNVLANYLDVDIKKSNNNQELFEIAMNSAQKSLDTWNDEHGEAYSEGIQPIFQKKKVRVYDSFWNWAHHSEEVIIYKLLHGEYVDSPKLFAEDSILLANRSTKRLVNSLEYKRRCFEGYNGDQYNYSVEFGDKIISDLDTLIRMCIDGISNKPKYYGVDEYLGPKTSINNRGDIVYSEVPRSGINNNRDFIKSMVKGYKLDKKDKAQQRIIISDKKINFNSLDQNYSSKKNDFSEYKEFVTDLIGSDSLPYLNLRERNGMGINWTYNVDFTITYLACLMDIYENGINFSGKKVLITGCGDKSIGMEILKSLLMGGAEIIATTSRFNYKNTKMYQKVYKKYGAKGSKLILLPFNQGSQSDINNLIDYIYSDVKSGGLGWDLDVVIPFGGISANGREISDFDSLAELSHRIMMTNLIRLIGKIAHSKQVRNIVSRPAQVILPLSLNHGGFGGDGMYPESKIGIMTLFDRWYAESWSDYINIAGSIVGWSRGTSLMVQNNILAMEMEKTGARTFSTSETAYSIVGLLHPKIRSMNDSNPIYADISGGFGYVTNFSDLAIQIRKNLYDDSEIKKEIVAETSFDFNCVEGDSIERLYRSDQISPRSLLKLEFPNLREYESFSNKGYMKNMLNLDKTVVITGFGEMGPNGNSDTRWEIEAYGELSVNGCIMLGWIMGLIEYFNGKLKSGEKYNGWVDASSREPVEDRKIKHIYEERILNDSGIRIIDPSLNKGYNPYKRTNLKEVKVEKDMHPIITQESEAQDFKLRNGDKVKVWKNMDESWSVQFLKGSTIYLTRASALDILIYGQLPKGYTPERFGIPKDVYESVDSITSLALISVCEALLRSGIDDPYELYKYVHLSEVGNCIGSSLGGAHSSIKIIKDRFIDLDIQGDILQESFISSMSGWVNMLLLSSTGPIKIPVGSNATGVVSIDFAVDAIVTGKAKFMVAGAQDDAVEQTSYEFYKIGVSANIKEEFEKGRDPSEISRPFSSTSCGMVESMGSACEILTSAKLALDMGLPIYGIVAYCCTATDQIGEDMLKPGNGLLSSVRENFDESSKTMLDFAYRKSKLNDRRKEIENWLKEETDIIKNQLIFEKPKSNILLSQHQKDKSGYLEPENSESDFLNHHLEYIISEANRFESEALDYWNHDFYKGNPKISPLRGALSSFGLTADDIDVLACDAPSIKDYDINEAKIIDSQFKVLGRSVGNICPAISQKSVLGFSKGPASSYALNGLVQSMMTGVIPGNASCDNVDLELESYEYMYTPHSSIKKDYIKAGFLKSFGFGGISAELLIVNADYLYSSLSEKVYQEYRKKVSERKIRAEKYFHDVYTGVKNLVQIKESPPFSEEDEENILLNPISRVSMDPSSNSYKFNQVDRFETISEENIGLPEIDNMISDAFKSEEGSIQGVGFDMELFANINIENDIFIKRNFTEDEIRYCLERPYPHASFTGRWCAKESVIKAISSFNSKNKSLKDLWNMGEAAPLIDIEIGIQHGVSGAPIVKLHNQVAEIAKKVG</sequence>
<keyword evidence="4" id="KW-0479">Metal-binding</keyword>
<dbReference type="Pfam" id="PF01648">
    <property type="entry name" value="ACPS"/>
    <property type="match status" value="1"/>
</dbReference>
<dbReference type="Gene3D" id="3.40.47.10">
    <property type="match status" value="2"/>
</dbReference>
<feature type="non-terminal residue" evidence="15">
    <location>
        <position position="3726"/>
    </location>
</feature>
<dbReference type="FunFam" id="3.40.50.720:FF:000168">
    <property type="entry name" value="Fatty acid synthase subunit alpha"/>
    <property type="match status" value="1"/>
</dbReference>
<dbReference type="Gene3D" id="3.90.25.70">
    <property type="match status" value="1"/>
</dbReference>
<evidence type="ECO:0000256" key="4">
    <source>
        <dbReference type="ARBA" id="ARBA00022723"/>
    </source>
</evidence>
<evidence type="ECO:0000256" key="10">
    <source>
        <dbReference type="ARBA" id="ARBA00048508"/>
    </source>
</evidence>
<comment type="catalytic activity">
    <reaction evidence="9">
        <text>acetyl-CoA + n malonyl-CoA + 2n NADPH + 4n H(+) = a long-chain-acyl-CoA + n CoA + n CO2 + 2n NADP(+).</text>
        <dbReference type="EC" id="2.3.1.86"/>
    </reaction>
</comment>
<evidence type="ECO:0000313" key="16">
    <source>
        <dbReference type="Proteomes" id="UP000187455"/>
    </source>
</evidence>
<evidence type="ECO:0000256" key="5">
    <source>
        <dbReference type="ARBA" id="ARBA00022801"/>
    </source>
</evidence>
<dbReference type="STRING" id="133383.A0A1R0H630"/>
<dbReference type="Pfam" id="PF16073">
    <property type="entry name" value="SAT"/>
    <property type="match status" value="1"/>
</dbReference>
<dbReference type="SUPFAM" id="SSF54637">
    <property type="entry name" value="Thioesterase/thiol ester dehydrase-isomerase"/>
    <property type="match status" value="1"/>
</dbReference>
<dbReference type="Pfam" id="PF02801">
    <property type="entry name" value="Ketoacyl-synt_C"/>
    <property type="match status" value="1"/>
</dbReference>
<feature type="compositionally biased region" description="Polar residues" evidence="12">
    <location>
        <begin position="1995"/>
        <end position="2011"/>
    </location>
</feature>
<keyword evidence="13" id="KW-0812">Transmembrane</keyword>
<dbReference type="InterPro" id="IPR016039">
    <property type="entry name" value="Thiolase-like"/>
</dbReference>
<keyword evidence="8" id="KW-0560">Oxidoreductase</keyword>
<dbReference type="InterPro" id="IPR014031">
    <property type="entry name" value="Ketoacyl_synth_C"/>
</dbReference>
<dbReference type="Gene3D" id="3.20.20.70">
    <property type="entry name" value="Aldolase class I"/>
    <property type="match status" value="1"/>
</dbReference>
<comment type="catalytic activity">
    <reaction evidence="10">
        <text>a (3R)-hydroxyacyl-[ACP] + NADP(+) = a 3-oxoacyl-[ACP] + NADPH + H(+)</text>
        <dbReference type="Rhea" id="RHEA:17397"/>
        <dbReference type="Rhea" id="RHEA-COMP:9916"/>
        <dbReference type="Rhea" id="RHEA-COMP:9945"/>
        <dbReference type="ChEBI" id="CHEBI:15378"/>
        <dbReference type="ChEBI" id="CHEBI:57783"/>
        <dbReference type="ChEBI" id="CHEBI:58349"/>
        <dbReference type="ChEBI" id="CHEBI:78776"/>
        <dbReference type="ChEBI" id="CHEBI:78827"/>
        <dbReference type="EC" id="1.1.1.100"/>
    </reaction>
</comment>
<dbReference type="InterPro" id="IPR016035">
    <property type="entry name" value="Acyl_Trfase/lysoPLipase"/>
</dbReference>
<keyword evidence="3" id="KW-0808">Transferase</keyword>
<dbReference type="FunFam" id="3.90.25.70:FF:000001">
    <property type="entry name" value="Fatty acid synthase subunit alpha"/>
    <property type="match status" value="1"/>
</dbReference>
<feature type="region of interest" description="Disordered" evidence="12">
    <location>
        <begin position="1992"/>
        <end position="2011"/>
    </location>
</feature>
<dbReference type="InterPro" id="IPR040883">
    <property type="entry name" value="FAS_meander"/>
</dbReference>
<dbReference type="GO" id="GO:0004316">
    <property type="term" value="F:3-oxoacyl-[acyl-carrier-protein] reductase (NADPH) activity"/>
    <property type="evidence" value="ECO:0007669"/>
    <property type="project" value="UniProtKB-EC"/>
</dbReference>
<dbReference type="InterPro" id="IPR004568">
    <property type="entry name" value="Ppantetheine-prot_Trfase_dom"/>
</dbReference>
<comment type="catalytic activity">
    <reaction evidence="11">
        <text>a fatty acyl-[ACP] + malonyl-[ACP] + H(+) = a 3-oxoacyl-[ACP] + holo-[ACP] + CO2</text>
        <dbReference type="Rhea" id="RHEA:22836"/>
        <dbReference type="Rhea" id="RHEA-COMP:9623"/>
        <dbReference type="Rhea" id="RHEA-COMP:9685"/>
        <dbReference type="Rhea" id="RHEA-COMP:9916"/>
        <dbReference type="Rhea" id="RHEA-COMP:14125"/>
        <dbReference type="ChEBI" id="CHEBI:15378"/>
        <dbReference type="ChEBI" id="CHEBI:16526"/>
        <dbReference type="ChEBI" id="CHEBI:64479"/>
        <dbReference type="ChEBI" id="CHEBI:78449"/>
        <dbReference type="ChEBI" id="CHEBI:78776"/>
        <dbReference type="ChEBI" id="CHEBI:138651"/>
        <dbReference type="EC" id="2.3.1.41"/>
    </reaction>
</comment>